<comment type="caution">
    <text evidence="1">The sequence shown here is derived from an EMBL/GenBank/DDBJ whole genome shotgun (WGS) entry which is preliminary data.</text>
</comment>
<evidence type="ECO:0000313" key="2">
    <source>
        <dbReference type="Proteomes" id="UP000622687"/>
    </source>
</evidence>
<organism evidence="1 2">
    <name type="scientific">Clostridium aciditolerans</name>
    <dbReference type="NCBI Taxonomy" id="339861"/>
    <lineage>
        <taxon>Bacteria</taxon>
        <taxon>Bacillati</taxon>
        <taxon>Bacillota</taxon>
        <taxon>Clostridia</taxon>
        <taxon>Eubacteriales</taxon>
        <taxon>Clostridiaceae</taxon>
        <taxon>Clostridium</taxon>
    </lineage>
</organism>
<protein>
    <submittedName>
        <fullName evidence="1">Spore protease YyaC</fullName>
    </submittedName>
</protein>
<proteinExistence type="predicted"/>
<keyword evidence="2" id="KW-1185">Reference proteome</keyword>
<dbReference type="SUPFAM" id="SSF53163">
    <property type="entry name" value="HybD-like"/>
    <property type="match status" value="1"/>
</dbReference>
<dbReference type="InterPro" id="IPR009665">
    <property type="entry name" value="YyaC"/>
</dbReference>
<sequence length="201" mass="22064">MVDKLVIDPSSKKSIFILRDILSDELCPIVKNKRPIIVLCIGTDRSTGDSLGPLVGDKLKFLVRDKVYLYGNLQYPVHAKNLSNIIDEINIKYENPFIIAIDACLGSLQNVGKIIVDGKPLCPGSAMNKDLPKVGNLSITGIVNISGAMEFMVLQNTRLFTVMQLAEVISKGIYHSILKTIGGRKPNQLLENNSISENIEA</sequence>
<dbReference type="RefSeq" id="WP_178906176.1">
    <property type="nucleotide sequence ID" value="NZ_JAEEGB010000009.1"/>
</dbReference>
<dbReference type="InterPro" id="IPR023430">
    <property type="entry name" value="Pept_HybD-like_dom_sf"/>
</dbReference>
<gene>
    <name evidence="1" type="primary">yyaC</name>
    <name evidence="1" type="ORF">I6U51_08945</name>
</gene>
<dbReference type="GO" id="GO:0008233">
    <property type="term" value="F:peptidase activity"/>
    <property type="evidence" value="ECO:0007669"/>
    <property type="project" value="UniProtKB-KW"/>
</dbReference>
<keyword evidence="1" id="KW-0378">Hydrolase</keyword>
<evidence type="ECO:0000313" key="1">
    <source>
        <dbReference type="EMBL" id="MBI6872840.1"/>
    </source>
</evidence>
<dbReference type="Pfam" id="PF06866">
    <property type="entry name" value="DUF1256"/>
    <property type="match status" value="1"/>
</dbReference>
<dbReference type="NCBIfam" id="TIGR02841">
    <property type="entry name" value="spore_YyaC"/>
    <property type="match status" value="1"/>
</dbReference>
<dbReference type="Proteomes" id="UP000622687">
    <property type="component" value="Unassembled WGS sequence"/>
</dbReference>
<keyword evidence="1" id="KW-0645">Protease</keyword>
<dbReference type="GO" id="GO:0006508">
    <property type="term" value="P:proteolysis"/>
    <property type="evidence" value="ECO:0007669"/>
    <property type="project" value="UniProtKB-KW"/>
</dbReference>
<reference evidence="1" key="1">
    <citation type="submission" date="2020-12" db="EMBL/GenBank/DDBJ databases">
        <title>Clostridium thailandense sp. nov., a novel acetogenic bacterium isolated from peat land soil in Thailand.</title>
        <authorList>
            <person name="Chaikitkaew S."/>
            <person name="Birkeland N.K."/>
        </authorList>
    </citation>
    <scope>NUCLEOTIDE SEQUENCE</scope>
    <source>
        <strain evidence="1">DSM 17425</strain>
    </source>
</reference>
<dbReference type="AlphaFoldDB" id="A0A934HR91"/>
<dbReference type="EMBL" id="JAEEGB010000009">
    <property type="protein sequence ID" value="MBI6872840.1"/>
    <property type="molecule type" value="Genomic_DNA"/>
</dbReference>
<name>A0A934HR91_9CLOT</name>
<accession>A0A934HR91</accession>